<dbReference type="InterPro" id="IPR011333">
    <property type="entry name" value="SKP1/BTB/POZ_sf"/>
</dbReference>
<dbReference type="SMART" id="SM00225">
    <property type="entry name" value="BTB"/>
    <property type="match status" value="1"/>
</dbReference>
<dbReference type="CDD" id="cd18186">
    <property type="entry name" value="BTB_POZ_ZBTB_KLHL-like"/>
    <property type="match status" value="1"/>
</dbReference>
<keyword evidence="4" id="KW-1185">Reference proteome</keyword>
<name>A0AAV4MIY5_CAEEX</name>
<feature type="region of interest" description="Disordered" evidence="1">
    <location>
        <begin position="257"/>
        <end position="293"/>
    </location>
</feature>
<evidence type="ECO:0000259" key="2">
    <source>
        <dbReference type="PROSITE" id="PS50097"/>
    </source>
</evidence>
<evidence type="ECO:0000256" key="1">
    <source>
        <dbReference type="SAM" id="MobiDB-lite"/>
    </source>
</evidence>
<dbReference type="EMBL" id="BPLR01019837">
    <property type="protein sequence ID" value="GIX72328.1"/>
    <property type="molecule type" value="Genomic_DNA"/>
</dbReference>
<comment type="caution">
    <text evidence="3">The sequence shown here is derived from an EMBL/GenBank/DDBJ whole genome shotgun (WGS) entry which is preliminary data.</text>
</comment>
<dbReference type="AlphaFoldDB" id="A0AAV4MIY5"/>
<dbReference type="InterPro" id="IPR000210">
    <property type="entry name" value="BTB/POZ_dom"/>
</dbReference>
<dbReference type="Gene3D" id="3.30.710.10">
    <property type="entry name" value="Potassium Channel Kv1.1, Chain A"/>
    <property type="match status" value="1"/>
</dbReference>
<organism evidence="3 4">
    <name type="scientific">Caerostris extrusa</name>
    <name type="common">Bark spider</name>
    <name type="synonym">Caerostris bankana</name>
    <dbReference type="NCBI Taxonomy" id="172846"/>
    <lineage>
        <taxon>Eukaryota</taxon>
        <taxon>Metazoa</taxon>
        <taxon>Ecdysozoa</taxon>
        <taxon>Arthropoda</taxon>
        <taxon>Chelicerata</taxon>
        <taxon>Arachnida</taxon>
        <taxon>Araneae</taxon>
        <taxon>Araneomorphae</taxon>
        <taxon>Entelegynae</taxon>
        <taxon>Araneoidea</taxon>
        <taxon>Araneidae</taxon>
        <taxon>Caerostris</taxon>
    </lineage>
</organism>
<feature type="domain" description="BTB" evidence="2">
    <location>
        <begin position="165"/>
        <end position="225"/>
    </location>
</feature>
<dbReference type="Proteomes" id="UP001054945">
    <property type="component" value="Unassembled WGS sequence"/>
</dbReference>
<accession>A0AAV4MIY5</accession>
<feature type="non-terminal residue" evidence="3">
    <location>
        <position position="325"/>
    </location>
</feature>
<proteinExistence type="predicted"/>
<evidence type="ECO:0000313" key="3">
    <source>
        <dbReference type="EMBL" id="GIX72328.1"/>
    </source>
</evidence>
<dbReference type="Pfam" id="PF00651">
    <property type="entry name" value="BTB"/>
    <property type="match status" value="1"/>
</dbReference>
<evidence type="ECO:0000313" key="4">
    <source>
        <dbReference type="Proteomes" id="UP001054945"/>
    </source>
</evidence>
<dbReference type="SUPFAM" id="SSF54695">
    <property type="entry name" value="POZ domain"/>
    <property type="match status" value="1"/>
</dbReference>
<dbReference type="PANTHER" id="PTHR24413">
    <property type="entry name" value="SPECKLE-TYPE POZ PROTEIN"/>
    <property type="match status" value="1"/>
</dbReference>
<protein>
    <recommendedName>
        <fullName evidence="2">BTB domain-containing protein</fullName>
    </recommendedName>
</protein>
<reference evidence="3 4" key="1">
    <citation type="submission" date="2021-06" db="EMBL/GenBank/DDBJ databases">
        <title>Caerostris extrusa draft genome.</title>
        <authorList>
            <person name="Kono N."/>
            <person name="Arakawa K."/>
        </authorList>
    </citation>
    <scope>NUCLEOTIDE SEQUENCE [LARGE SCALE GENOMIC DNA]</scope>
</reference>
<dbReference type="PROSITE" id="PS50097">
    <property type="entry name" value="BTB"/>
    <property type="match status" value="1"/>
</dbReference>
<sequence>MKDRRKGFTMTWRIENATFFWQRTLENISSPAHEDEVEDIEIDFELSFYWRQMALSSQHQVQSSESEYRFLYFELATQGQVKISTIQISIIDMLGDPIEGVNNVAVFNCPITRRDLEQIETIRYGNANLQTTLSSSHAAAEETPFDIISILKKNIRTLFGRGFASDVLLKTKTGPFPAHNSILGAHSPVFAAMFSSGMQESTCYRVDIRDLEDDTVQLMLQFMYTTGTDELDWGEGPSVVRSCRQICCSHSEEDGLDPLGNQPAVMQRLPSPTYRRPASGRRPQARRAGLHSGQFKEVTNSEECRVLVETSPKLVAGQCVTHLKI</sequence>
<gene>
    <name evidence="3" type="ORF">CEXT_678061</name>
</gene>